<keyword evidence="8 12" id="KW-0808">Transferase</keyword>
<evidence type="ECO:0000256" key="3">
    <source>
        <dbReference type="ARBA" id="ARBA00012328"/>
    </source>
</evidence>
<evidence type="ECO:0000313" key="16">
    <source>
        <dbReference type="Proteomes" id="UP001520878"/>
    </source>
</evidence>
<keyword evidence="7 12" id="KW-0489">Methyltransferase</keyword>
<keyword evidence="6 12" id="KW-0698">rRNA processing</keyword>
<protein>
    <recommendedName>
        <fullName evidence="4 12">Ribosomal RNA small subunit methyltransferase E</fullName>
        <ecNumber evidence="3 12">2.1.1.193</ecNumber>
    </recommendedName>
</protein>
<evidence type="ECO:0000313" key="15">
    <source>
        <dbReference type="EMBL" id="MCC2618047.1"/>
    </source>
</evidence>
<dbReference type="Proteomes" id="UP001520878">
    <property type="component" value="Unassembled WGS sequence"/>
</dbReference>
<proteinExistence type="inferred from homology"/>
<name>A0ABS8GBT8_9ALTE</name>
<dbReference type="InterPro" id="IPR029026">
    <property type="entry name" value="tRNA_m1G_MTases_N"/>
</dbReference>
<keyword evidence="9 12" id="KW-0949">S-adenosyl-L-methionine</keyword>
<dbReference type="Pfam" id="PF20260">
    <property type="entry name" value="PUA_4"/>
    <property type="match status" value="1"/>
</dbReference>
<dbReference type="EC" id="2.1.1.193" evidence="3 12"/>
<evidence type="ECO:0000256" key="10">
    <source>
        <dbReference type="ARBA" id="ARBA00025699"/>
    </source>
</evidence>
<evidence type="ECO:0000256" key="6">
    <source>
        <dbReference type="ARBA" id="ARBA00022552"/>
    </source>
</evidence>
<comment type="catalytic activity">
    <reaction evidence="11 12">
        <text>uridine(1498) in 16S rRNA + S-adenosyl-L-methionine = N(3)-methyluridine(1498) in 16S rRNA + S-adenosyl-L-homocysteine + H(+)</text>
        <dbReference type="Rhea" id="RHEA:42920"/>
        <dbReference type="Rhea" id="RHEA-COMP:10283"/>
        <dbReference type="Rhea" id="RHEA-COMP:10284"/>
        <dbReference type="ChEBI" id="CHEBI:15378"/>
        <dbReference type="ChEBI" id="CHEBI:57856"/>
        <dbReference type="ChEBI" id="CHEBI:59789"/>
        <dbReference type="ChEBI" id="CHEBI:65315"/>
        <dbReference type="ChEBI" id="CHEBI:74502"/>
        <dbReference type="EC" id="2.1.1.193"/>
    </reaction>
</comment>
<dbReference type="GO" id="GO:0032259">
    <property type="term" value="P:methylation"/>
    <property type="evidence" value="ECO:0007669"/>
    <property type="project" value="UniProtKB-KW"/>
</dbReference>
<dbReference type="PIRSF" id="PIRSF015601">
    <property type="entry name" value="MTase_slr0722"/>
    <property type="match status" value="1"/>
</dbReference>
<sequence>MRIPRIYHPDLIIAEQRLSLTPDAAHHVATVLRLKPGHPVVLFNGDGNEYSGQLSEVSKRAVDVEVDAKLSLSVESSLSIHLGQGVSKGDRMEWVIQKAVELGVTEITPLITARCAVKLSQERWQKKTQQWQKIIIGACEQSGRNCLPVLHSPVSLNQWMGESTQQLRLTLHPRADKRMTDLAIPPQGVRLLIGPEGGFDDNEVYATEESGFQSVRLGPRVMRTETAAIATISALQAVYGDL</sequence>
<dbReference type="InterPro" id="IPR046886">
    <property type="entry name" value="RsmE_MTase_dom"/>
</dbReference>
<keyword evidence="5 12" id="KW-0963">Cytoplasm</keyword>
<dbReference type="PANTHER" id="PTHR30027">
    <property type="entry name" value="RIBOSOMAL RNA SMALL SUBUNIT METHYLTRANSFERASE E"/>
    <property type="match status" value="1"/>
</dbReference>
<evidence type="ECO:0000259" key="13">
    <source>
        <dbReference type="Pfam" id="PF04452"/>
    </source>
</evidence>
<evidence type="ECO:0000256" key="12">
    <source>
        <dbReference type="PIRNR" id="PIRNR015601"/>
    </source>
</evidence>
<dbReference type="EMBL" id="JAJEWP010000007">
    <property type="protein sequence ID" value="MCC2618047.1"/>
    <property type="molecule type" value="Genomic_DNA"/>
</dbReference>
<dbReference type="RefSeq" id="WP_229162552.1">
    <property type="nucleotide sequence ID" value="NZ_JAJEWP010000007.1"/>
</dbReference>
<dbReference type="NCBIfam" id="TIGR00046">
    <property type="entry name" value="RsmE family RNA methyltransferase"/>
    <property type="match status" value="1"/>
</dbReference>
<dbReference type="GO" id="GO:0008168">
    <property type="term" value="F:methyltransferase activity"/>
    <property type="evidence" value="ECO:0007669"/>
    <property type="project" value="UniProtKB-KW"/>
</dbReference>
<dbReference type="SUPFAM" id="SSF88697">
    <property type="entry name" value="PUA domain-like"/>
    <property type="match status" value="1"/>
</dbReference>
<dbReference type="Gene3D" id="2.40.240.20">
    <property type="entry name" value="Hypothetical PUA domain-like, domain 1"/>
    <property type="match status" value="1"/>
</dbReference>
<evidence type="ECO:0000256" key="2">
    <source>
        <dbReference type="ARBA" id="ARBA00005528"/>
    </source>
</evidence>
<dbReference type="Pfam" id="PF04452">
    <property type="entry name" value="Methyltrans_RNA"/>
    <property type="match status" value="1"/>
</dbReference>
<evidence type="ECO:0000256" key="7">
    <source>
        <dbReference type="ARBA" id="ARBA00022603"/>
    </source>
</evidence>
<comment type="subcellular location">
    <subcellularLocation>
        <location evidence="1 12">Cytoplasm</location>
    </subcellularLocation>
</comment>
<evidence type="ECO:0000256" key="5">
    <source>
        <dbReference type="ARBA" id="ARBA00022490"/>
    </source>
</evidence>
<dbReference type="NCBIfam" id="NF008692">
    <property type="entry name" value="PRK11713.1-5"/>
    <property type="match status" value="1"/>
</dbReference>
<accession>A0ABS8GBT8</accession>
<dbReference type="InterPro" id="IPR046887">
    <property type="entry name" value="RsmE_PUA-like"/>
</dbReference>
<feature type="domain" description="Ribosomal RNA small subunit methyltransferase E methyltransferase" evidence="13">
    <location>
        <begin position="75"/>
        <end position="236"/>
    </location>
</feature>
<evidence type="ECO:0000256" key="8">
    <source>
        <dbReference type="ARBA" id="ARBA00022679"/>
    </source>
</evidence>
<dbReference type="CDD" id="cd18084">
    <property type="entry name" value="RsmE-like"/>
    <property type="match status" value="1"/>
</dbReference>
<dbReference type="PANTHER" id="PTHR30027:SF3">
    <property type="entry name" value="16S RRNA (URACIL(1498)-N(3))-METHYLTRANSFERASE"/>
    <property type="match status" value="1"/>
</dbReference>
<evidence type="ECO:0000256" key="4">
    <source>
        <dbReference type="ARBA" id="ARBA00013673"/>
    </source>
</evidence>
<dbReference type="SUPFAM" id="SSF75217">
    <property type="entry name" value="alpha/beta knot"/>
    <property type="match status" value="1"/>
</dbReference>
<evidence type="ECO:0000256" key="9">
    <source>
        <dbReference type="ARBA" id="ARBA00022691"/>
    </source>
</evidence>
<feature type="domain" description="Ribosomal RNA small subunit methyltransferase E PUA-like" evidence="14">
    <location>
        <begin position="20"/>
        <end position="66"/>
    </location>
</feature>
<comment type="similarity">
    <text evidence="2 12">Belongs to the RNA methyltransferase RsmE family.</text>
</comment>
<dbReference type="Gene3D" id="3.40.1280.10">
    <property type="match status" value="1"/>
</dbReference>
<evidence type="ECO:0000259" key="14">
    <source>
        <dbReference type="Pfam" id="PF20260"/>
    </source>
</evidence>
<dbReference type="InterPro" id="IPR015947">
    <property type="entry name" value="PUA-like_sf"/>
</dbReference>
<comment type="function">
    <text evidence="10 12">Specifically methylates the N3 position of the uracil ring of uridine 1498 (m3U1498) in 16S rRNA. Acts on the fully assembled 30S ribosomal subunit.</text>
</comment>
<evidence type="ECO:0000256" key="11">
    <source>
        <dbReference type="ARBA" id="ARBA00047944"/>
    </source>
</evidence>
<comment type="caution">
    <text evidence="15">The sequence shown here is derived from an EMBL/GenBank/DDBJ whole genome shotgun (WGS) entry which is preliminary data.</text>
</comment>
<gene>
    <name evidence="15" type="ORF">LJ739_17465</name>
</gene>
<dbReference type="InterPro" id="IPR029028">
    <property type="entry name" value="Alpha/beta_knot_MTases"/>
</dbReference>
<keyword evidence="16" id="KW-1185">Reference proteome</keyword>
<reference evidence="15 16" key="1">
    <citation type="submission" date="2021-10" db="EMBL/GenBank/DDBJ databases">
        <title>Draft genome of Aestuariibacter halophilus JC2043.</title>
        <authorList>
            <person name="Emsley S.A."/>
            <person name="Pfannmuller K.M."/>
            <person name="Ushijima B."/>
            <person name="Saw J.H."/>
            <person name="Videau P."/>
        </authorList>
    </citation>
    <scope>NUCLEOTIDE SEQUENCE [LARGE SCALE GENOMIC DNA]</scope>
    <source>
        <strain evidence="15 16">JC2043</strain>
    </source>
</reference>
<organism evidence="15 16">
    <name type="scientific">Fluctibacter halophilus</name>
    <dbReference type="NCBI Taxonomy" id="226011"/>
    <lineage>
        <taxon>Bacteria</taxon>
        <taxon>Pseudomonadati</taxon>
        <taxon>Pseudomonadota</taxon>
        <taxon>Gammaproteobacteria</taxon>
        <taxon>Alteromonadales</taxon>
        <taxon>Alteromonadaceae</taxon>
        <taxon>Fluctibacter</taxon>
    </lineage>
</organism>
<dbReference type="InterPro" id="IPR006700">
    <property type="entry name" value="RsmE"/>
</dbReference>
<evidence type="ECO:0000256" key="1">
    <source>
        <dbReference type="ARBA" id="ARBA00004496"/>
    </source>
</evidence>